<dbReference type="Proteomes" id="UP000015105">
    <property type="component" value="Chromosome 2D"/>
</dbReference>
<reference evidence="2" key="1">
    <citation type="journal article" date="2014" name="Science">
        <title>Ancient hybridizations among the ancestral genomes of bread wheat.</title>
        <authorList>
            <consortium name="International Wheat Genome Sequencing Consortium,"/>
            <person name="Marcussen T."/>
            <person name="Sandve S.R."/>
            <person name="Heier L."/>
            <person name="Spannagl M."/>
            <person name="Pfeifer M."/>
            <person name="Jakobsen K.S."/>
            <person name="Wulff B.B."/>
            <person name="Steuernagel B."/>
            <person name="Mayer K.F."/>
            <person name="Olsen O.A."/>
        </authorList>
    </citation>
    <scope>NUCLEOTIDE SEQUENCE [LARGE SCALE GENOMIC DNA]</scope>
    <source>
        <strain evidence="2">cv. AL8/78</strain>
    </source>
</reference>
<reference evidence="1" key="4">
    <citation type="submission" date="2019-03" db="UniProtKB">
        <authorList>
            <consortium name="EnsemblPlants"/>
        </authorList>
    </citation>
    <scope>IDENTIFICATION</scope>
</reference>
<reference evidence="1" key="5">
    <citation type="journal article" date="2021" name="G3 (Bethesda)">
        <title>Aegilops tauschii genome assembly Aet v5.0 features greater sequence contiguity and improved annotation.</title>
        <authorList>
            <person name="Wang L."/>
            <person name="Zhu T."/>
            <person name="Rodriguez J.C."/>
            <person name="Deal K.R."/>
            <person name="Dubcovsky J."/>
            <person name="McGuire P.E."/>
            <person name="Lux T."/>
            <person name="Spannagl M."/>
            <person name="Mayer K.F.X."/>
            <person name="Baldrich P."/>
            <person name="Meyers B.C."/>
            <person name="Huo N."/>
            <person name="Gu Y.Q."/>
            <person name="Zhou H."/>
            <person name="Devos K.M."/>
            <person name="Bennetzen J.L."/>
            <person name="Unver T."/>
            <person name="Budak H."/>
            <person name="Gulick P.J."/>
            <person name="Galiba G."/>
            <person name="Kalapos B."/>
            <person name="Nelson D.R."/>
            <person name="Li P."/>
            <person name="You F.M."/>
            <person name="Luo M.C."/>
            <person name="Dvorak J."/>
        </authorList>
    </citation>
    <scope>NUCLEOTIDE SEQUENCE [LARGE SCALE GENOMIC DNA]</scope>
    <source>
        <strain evidence="1">cv. AL8/78</strain>
    </source>
</reference>
<accession>A0A453DFK5</accession>
<sequence>WPPYVAVVESPAAGLHNAVTVYEMMRVPRCSVATPIRVMFAFAGRIPCYHNFLSVLGWSSMMVCHLILIMLSVDQCHGCLVNSVSAFALCSQLSVKFGAYSDYSPNYEIVLCDCGGLVDRSKGQASYSEFG</sequence>
<evidence type="ECO:0000313" key="2">
    <source>
        <dbReference type="Proteomes" id="UP000015105"/>
    </source>
</evidence>
<dbReference type="AlphaFoldDB" id="A0A453DFK5"/>
<dbReference type="EnsemblPlants" id="AET2Gv21222000.17">
    <property type="protein sequence ID" value="AET2Gv21222000.17"/>
    <property type="gene ID" value="AET2Gv21222000"/>
</dbReference>
<keyword evidence="2" id="KW-1185">Reference proteome</keyword>
<proteinExistence type="predicted"/>
<organism evidence="1 2">
    <name type="scientific">Aegilops tauschii subsp. strangulata</name>
    <name type="common">Goatgrass</name>
    <dbReference type="NCBI Taxonomy" id="200361"/>
    <lineage>
        <taxon>Eukaryota</taxon>
        <taxon>Viridiplantae</taxon>
        <taxon>Streptophyta</taxon>
        <taxon>Embryophyta</taxon>
        <taxon>Tracheophyta</taxon>
        <taxon>Spermatophyta</taxon>
        <taxon>Magnoliopsida</taxon>
        <taxon>Liliopsida</taxon>
        <taxon>Poales</taxon>
        <taxon>Poaceae</taxon>
        <taxon>BOP clade</taxon>
        <taxon>Pooideae</taxon>
        <taxon>Triticodae</taxon>
        <taxon>Triticeae</taxon>
        <taxon>Triticinae</taxon>
        <taxon>Aegilops</taxon>
    </lineage>
</organism>
<evidence type="ECO:0000313" key="1">
    <source>
        <dbReference type="EnsemblPlants" id="AET2Gv21222000.17"/>
    </source>
</evidence>
<protein>
    <submittedName>
        <fullName evidence="1">Uncharacterized protein</fullName>
    </submittedName>
</protein>
<dbReference type="Gramene" id="AET2Gv21222000.17">
    <property type="protein sequence ID" value="AET2Gv21222000.17"/>
    <property type="gene ID" value="AET2Gv21222000"/>
</dbReference>
<reference evidence="1" key="3">
    <citation type="journal article" date="2017" name="Nature">
        <title>Genome sequence of the progenitor of the wheat D genome Aegilops tauschii.</title>
        <authorList>
            <person name="Luo M.C."/>
            <person name="Gu Y.Q."/>
            <person name="Puiu D."/>
            <person name="Wang H."/>
            <person name="Twardziok S.O."/>
            <person name="Deal K.R."/>
            <person name="Huo N."/>
            <person name="Zhu T."/>
            <person name="Wang L."/>
            <person name="Wang Y."/>
            <person name="McGuire P.E."/>
            <person name="Liu S."/>
            <person name="Long H."/>
            <person name="Ramasamy R.K."/>
            <person name="Rodriguez J.C."/>
            <person name="Van S.L."/>
            <person name="Yuan L."/>
            <person name="Wang Z."/>
            <person name="Xia Z."/>
            <person name="Xiao L."/>
            <person name="Anderson O.D."/>
            <person name="Ouyang S."/>
            <person name="Liang Y."/>
            <person name="Zimin A.V."/>
            <person name="Pertea G."/>
            <person name="Qi P."/>
            <person name="Bennetzen J.L."/>
            <person name="Dai X."/>
            <person name="Dawson M.W."/>
            <person name="Muller H.G."/>
            <person name="Kugler K."/>
            <person name="Rivarola-Duarte L."/>
            <person name="Spannagl M."/>
            <person name="Mayer K.F.X."/>
            <person name="Lu F.H."/>
            <person name="Bevan M.W."/>
            <person name="Leroy P."/>
            <person name="Li P."/>
            <person name="You F.M."/>
            <person name="Sun Q."/>
            <person name="Liu Z."/>
            <person name="Lyons E."/>
            <person name="Wicker T."/>
            <person name="Salzberg S.L."/>
            <person name="Devos K.M."/>
            <person name="Dvorak J."/>
        </authorList>
    </citation>
    <scope>NUCLEOTIDE SEQUENCE [LARGE SCALE GENOMIC DNA]</scope>
    <source>
        <strain evidence="1">cv. AL8/78</strain>
    </source>
</reference>
<reference evidence="2" key="2">
    <citation type="journal article" date="2017" name="Nat. Plants">
        <title>The Aegilops tauschii genome reveals multiple impacts of transposons.</title>
        <authorList>
            <person name="Zhao G."/>
            <person name="Zou C."/>
            <person name="Li K."/>
            <person name="Wang K."/>
            <person name="Li T."/>
            <person name="Gao L."/>
            <person name="Zhang X."/>
            <person name="Wang H."/>
            <person name="Yang Z."/>
            <person name="Liu X."/>
            <person name="Jiang W."/>
            <person name="Mao L."/>
            <person name="Kong X."/>
            <person name="Jiao Y."/>
            <person name="Jia J."/>
        </authorList>
    </citation>
    <scope>NUCLEOTIDE SEQUENCE [LARGE SCALE GENOMIC DNA]</scope>
    <source>
        <strain evidence="2">cv. AL8/78</strain>
    </source>
</reference>
<name>A0A453DFK5_AEGTS</name>